<keyword evidence="6" id="KW-1185">Reference proteome</keyword>
<dbReference type="PANTHER" id="PTHR43432:SF3">
    <property type="entry name" value="SLR0285 PROTEIN"/>
    <property type="match status" value="1"/>
</dbReference>
<name>A0ABT8LIR6_9BACT</name>
<dbReference type="NCBIfam" id="NF033668">
    <property type="entry name" value="rSAM_PA0069"/>
    <property type="match status" value="1"/>
</dbReference>
<sequence>MESDYIKGRGAQFNAKNKFLVQQYVHEHHEGIDEMMTLNKSTRVYYEYPKKIVNQVKSPDLAFSLSMNPYQGCEHGCIYCYARNSHEYWGFSAGTDFESKIIVKPDAPKLLEKELLKKSWKPLPIMLSGNTDCYQPLERKFKITQQLLKVLVKYQNPVGIITKNSLILRDLNLLQALSENNLVKVSISITTLNEKLRLKLEPRTANCYKRLKVIEKLAAAKIPVGVMVAPIIPGLNNHEMPTIMKKAAEAGAMGAGMTMVRLNGAIQYLFKDWLEKNFPDRFNKVWNQISQIHDGQVNDSEWGRRMTGTGPLAEAITKLFKTSLNKYYSGKSMPAYDTTRFRKSGMMNLF</sequence>
<dbReference type="SMART" id="SM00729">
    <property type="entry name" value="Elp3"/>
    <property type="match status" value="1"/>
</dbReference>
<evidence type="ECO:0000313" key="6">
    <source>
        <dbReference type="Proteomes" id="UP001172083"/>
    </source>
</evidence>
<keyword evidence="1" id="KW-0479">Metal-binding</keyword>
<dbReference type="RefSeq" id="WP_346761613.1">
    <property type="nucleotide sequence ID" value="NZ_JAUJEB010000008.1"/>
</dbReference>
<proteinExistence type="predicted"/>
<dbReference type="EMBL" id="JAUJEB010000008">
    <property type="protein sequence ID" value="MDN5216276.1"/>
    <property type="molecule type" value="Genomic_DNA"/>
</dbReference>
<gene>
    <name evidence="5" type="ORF">QQ020_29680</name>
</gene>
<accession>A0ABT8LIR6</accession>
<dbReference type="Gene3D" id="3.80.30.30">
    <property type="match status" value="1"/>
</dbReference>
<dbReference type="SFLD" id="SFLDG01084">
    <property type="entry name" value="Uncharacterised_Radical_SAM_Su"/>
    <property type="match status" value="1"/>
</dbReference>
<feature type="domain" description="Elp3/MiaA/NifB-like radical SAM core" evidence="4">
    <location>
        <begin position="63"/>
        <end position="291"/>
    </location>
</feature>
<dbReference type="SFLD" id="SFLDS00029">
    <property type="entry name" value="Radical_SAM"/>
    <property type="match status" value="1"/>
</dbReference>
<reference evidence="5" key="1">
    <citation type="submission" date="2023-06" db="EMBL/GenBank/DDBJ databases">
        <title>Genomic of Agaribacillus aureum.</title>
        <authorList>
            <person name="Wang G."/>
        </authorList>
    </citation>
    <scope>NUCLEOTIDE SEQUENCE</scope>
    <source>
        <strain evidence="5">BMA12</strain>
    </source>
</reference>
<evidence type="ECO:0000256" key="1">
    <source>
        <dbReference type="ARBA" id="ARBA00022723"/>
    </source>
</evidence>
<dbReference type="CDD" id="cd01335">
    <property type="entry name" value="Radical_SAM"/>
    <property type="match status" value="1"/>
</dbReference>
<dbReference type="PANTHER" id="PTHR43432">
    <property type="entry name" value="SLR0285 PROTEIN"/>
    <property type="match status" value="1"/>
</dbReference>
<protein>
    <submittedName>
        <fullName evidence="5">PA0069 family radical SAM protein</fullName>
    </submittedName>
</protein>
<dbReference type="InterPro" id="IPR007197">
    <property type="entry name" value="rSAM"/>
</dbReference>
<keyword evidence="2" id="KW-0408">Iron</keyword>
<evidence type="ECO:0000256" key="3">
    <source>
        <dbReference type="ARBA" id="ARBA00023014"/>
    </source>
</evidence>
<evidence type="ECO:0000256" key="2">
    <source>
        <dbReference type="ARBA" id="ARBA00023004"/>
    </source>
</evidence>
<evidence type="ECO:0000259" key="4">
    <source>
        <dbReference type="SMART" id="SM00729"/>
    </source>
</evidence>
<organism evidence="5 6">
    <name type="scientific">Agaribacillus aureus</name>
    <dbReference type="NCBI Taxonomy" id="3051825"/>
    <lineage>
        <taxon>Bacteria</taxon>
        <taxon>Pseudomonadati</taxon>
        <taxon>Bacteroidota</taxon>
        <taxon>Cytophagia</taxon>
        <taxon>Cytophagales</taxon>
        <taxon>Splendidivirgaceae</taxon>
        <taxon>Agaribacillus</taxon>
    </lineage>
</organism>
<dbReference type="InterPro" id="IPR006638">
    <property type="entry name" value="Elp3/MiaA/NifB-like_rSAM"/>
</dbReference>
<keyword evidence="3" id="KW-0411">Iron-sulfur</keyword>
<dbReference type="SUPFAM" id="SSF102114">
    <property type="entry name" value="Radical SAM enzymes"/>
    <property type="match status" value="1"/>
</dbReference>
<dbReference type="InterPro" id="IPR040086">
    <property type="entry name" value="MJ0683-like"/>
</dbReference>
<dbReference type="InterPro" id="IPR058240">
    <property type="entry name" value="rSAM_sf"/>
</dbReference>
<dbReference type="Pfam" id="PF04055">
    <property type="entry name" value="Radical_SAM"/>
    <property type="match status" value="1"/>
</dbReference>
<comment type="caution">
    <text evidence="5">The sequence shown here is derived from an EMBL/GenBank/DDBJ whole genome shotgun (WGS) entry which is preliminary data.</text>
</comment>
<evidence type="ECO:0000313" key="5">
    <source>
        <dbReference type="EMBL" id="MDN5216276.1"/>
    </source>
</evidence>
<dbReference type="Proteomes" id="UP001172083">
    <property type="component" value="Unassembled WGS sequence"/>
</dbReference>